<protein>
    <recommendedName>
        <fullName evidence="6">Nuclear transcription factor Y subunit</fullName>
    </recommendedName>
</protein>
<dbReference type="Proteomes" id="UP000008912">
    <property type="component" value="Unassembled WGS sequence"/>
</dbReference>
<dbReference type="GO" id="GO:0003700">
    <property type="term" value="F:DNA-binding transcription factor activity"/>
    <property type="evidence" value="ECO:0007669"/>
    <property type="project" value="UniProtKB-UniRule"/>
</dbReference>
<comment type="subunit">
    <text evidence="6">Heterotrimer.</text>
</comment>
<dbReference type="GO" id="GO:0005634">
    <property type="term" value="C:nucleus"/>
    <property type="evidence" value="ECO:0007669"/>
    <property type="project" value="UniProtKB-SubCell"/>
</dbReference>
<keyword evidence="9" id="KW-1185">Reference proteome</keyword>
<comment type="function">
    <text evidence="6">Component of the sequence-specific heterotrimeric transcription factor (NF-Y) which specifically recognizes a 5'-CCAAT-3' box motif found in the promoters of its target genes.</text>
</comment>
<organism evidence="8 9">
    <name type="scientific">Ailuropoda melanoleuca</name>
    <name type="common">Giant panda</name>
    <dbReference type="NCBI Taxonomy" id="9646"/>
    <lineage>
        <taxon>Eukaryota</taxon>
        <taxon>Metazoa</taxon>
        <taxon>Chordata</taxon>
        <taxon>Craniata</taxon>
        <taxon>Vertebrata</taxon>
        <taxon>Euteleostomi</taxon>
        <taxon>Mammalia</taxon>
        <taxon>Eutheria</taxon>
        <taxon>Laurasiatheria</taxon>
        <taxon>Carnivora</taxon>
        <taxon>Caniformia</taxon>
        <taxon>Ursidae</taxon>
        <taxon>Ailuropoda</taxon>
    </lineage>
</organism>
<keyword evidence="5 6" id="KW-0539">Nucleus</keyword>
<dbReference type="Ensembl" id="ENSAMET00000031668.1">
    <property type="protein sequence ID" value="ENSAMEP00000027748.1"/>
    <property type="gene ID" value="ENSAMEG00000026538.1"/>
</dbReference>
<dbReference type="GO" id="GO:0003677">
    <property type="term" value="F:DNA binding"/>
    <property type="evidence" value="ECO:0007669"/>
    <property type="project" value="UniProtKB-KW"/>
</dbReference>
<evidence type="ECO:0000256" key="6">
    <source>
        <dbReference type="RuleBase" id="RU367155"/>
    </source>
</evidence>
<dbReference type="PROSITE" id="PS51152">
    <property type="entry name" value="NFYA_HAP2_2"/>
    <property type="match status" value="1"/>
</dbReference>
<evidence type="ECO:0000256" key="2">
    <source>
        <dbReference type="ARBA" id="ARBA00023015"/>
    </source>
</evidence>
<evidence type="ECO:0000256" key="5">
    <source>
        <dbReference type="ARBA" id="ARBA00023242"/>
    </source>
</evidence>
<keyword evidence="3 6" id="KW-0238">DNA-binding</keyword>
<evidence type="ECO:0000313" key="8">
    <source>
        <dbReference type="Ensembl" id="ENSAMEP00000027748.1"/>
    </source>
</evidence>
<keyword evidence="2 6" id="KW-0805">Transcription regulation</keyword>
<evidence type="ECO:0000256" key="4">
    <source>
        <dbReference type="ARBA" id="ARBA00023163"/>
    </source>
</evidence>
<sequence>WYRAVEANQSHQLANPSWSKLSLVHKVKLSHEYLCVGSRVCSRYSWFHLDRFRSGGAGHAGAGPLGPDPADHHPAAPDGIHSWPDPDPAAECCPGTSVTDRCRADHRLLASSCRRHHSTARYSPCFRTTTIPAASLAEAQIVLTGADTNTTSSGQGAVTVTVPVAGNVVSSGGMVMVVPGAGSVPAIQRIPLPGAEMLREEPLYVNAKHVAKHTLKRRQAWAQLEAEGKIPKERRKYLHESWHHPIMARKHGEGGWFFFPKKEDSPHMQDPNKADEEARHRSFECPNLRPCDGADQGHVPYNRFPLFQGI</sequence>
<dbReference type="Pfam" id="PF02045">
    <property type="entry name" value="CBFB_NFYA"/>
    <property type="match status" value="1"/>
</dbReference>
<accession>A0A7N5JMW4</accession>
<dbReference type="PRINTS" id="PR00616">
    <property type="entry name" value="CCAATSUBUNTB"/>
</dbReference>
<reference evidence="8 9" key="1">
    <citation type="journal article" date="2010" name="Nature">
        <title>The sequence and de novo assembly of the giant panda genome.</title>
        <authorList>
            <person name="Li R."/>
            <person name="Fan W."/>
            <person name="Tian G."/>
            <person name="Zhu H."/>
            <person name="He L."/>
            <person name="Cai J."/>
            <person name="Huang Q."/>
            <person name="Cai Q."/>
            <person name="Li B."/>
            <person name="Bai Y."/>
            <person name="Zhang Z."/>
            <person name="Zhang Y."/>
            <person name="Wang W."/>
            <person name="Li J."/>
            <person name="Wei F."/>
            <person name="Li H."/>
            <person name="Jian M."/>
            <person name="Li J."/>
            <person name="Zhang Z."/>
            <person name="Nielsen R."/>
            <person name="Li D."/>
            <person name="Gu W."/>
            <person name="Yang Z."/>
            <person name="Xuan Z."/>
            <person name="Ryder O.A."/>
            <person name="Leung F.C."/>
            <person name="Zhou Y."/>
            <person name="Cao J."/>
            <person name="Sun X."/>
            <person name="Fu Y."/>
            <person name="Fang X."/>
            <person name="Guo X."/>
            <person name="Wang B."/>
            <person name="Hou R."/>
            <person name="Shen F."/>
            <person name="Mu B."/>
            <person name="Ni P."/>
            <person name="Lin R."/>
            <person name="Qian W."/>
            <person name="Wang G."/>
            <person name="Yu C."/>
            <person name="Nie W."/>
            <person name="Wang J."/>
            <person name="Wu Z."/>
            <person name="Liang H."/>
            <person name="Min J."/>
            <person name="Wu Q."/>
            <person name="Cheng S."/>
            <person name="Ruan J."/>
            <person name="Wang M."/>
            <person name="Shi Z."/>
            <person name="Wen M."/>
            <person name="Liu B."/>
            <person name="Ren X."/>
            <person name="Zheng H."/>
            <person name="Dong D."/>
            <person name="Cook K."/>
            <person name="Shan G."/>
            <person name="Zhang H."/>
            <person name="Kosiol C."/>
            <person name="Xie X."/>
            <person name="Lu Z."/>
            <person name="Zheng H."/>
            <person name="Li Y."/>
            <person name="Steiner C.C."/>
            <person name="Lam T.T."/>
            <person name="Lin S."/>
            <person name="Zhang Q."/>
            <person name="Li G."/>
            <person name="Tian J."/>
            <person name="Gong T."/>
            <person name="Liu H."/>
            <person name="Zhang D."/>
            <person name="Fang L."/>
            <person name="Ye C."/>
            <person name="Zhang J."/>
            <person name="Hu W."/>
            <person name="Xu A."/>
            <person name="Ren Y."/>
            <person name="Zhang G."/>
            <person name="Bruford M.W."/>
            <person name="Li Q."/>
            <person name="Ma L."/>
            <person name="Guo Y."/>
            <person name="An N."/>
            <person name="Hu Y."/>
            <person name="Zheng Y."/>
            <person name="Shi Y."/>
            <person name="Li Z."/>
            <person name="Liu Q."/>
            <person name="Chen Y."/>
            <person name="Zhao J."/>
            <person name="Qu N."/>
            <person name="Zhao S."/>
            <person name="Tian F."/>
            <person name="Wang X."/>
            <person name="Wang H."/>
            <person name="Xu L."/>
            <person name="Liu X."/>
            <person name="Vinar T."/>
            <person name="Wang Y."/>
            <person name="Lam T.W."/>
            <person name="Yiu S.M."/>
            <person name="Liu S."/>
            <person name="Zhang H."/>
            <person name="Li D."/>
            <person name="Huang Y."/>
            <person name="Wang X."/>
            <person name="Yang G."/>
            <person name="Jiang Z."/>
            <person name="Wang J."/>
            <person name="Qin N."/>
            <person name="Li L."/>
            <person name="Li J."/>
            <person name="Bolund L."/>
            <person name="Kristiansen K."/>
            <person name="Wong G.K."/>
            <person name="Olson M."/>
            <person name="Zhang X."/>
            <person name="Li S."/>
            <person name="Yang H."/>
            <person name="Wang J."/>
            <person name="Wang J."/>
        </authorList>
    </citation>
    <scope>NUCLEOTIDE SEQUENCE [LARGE SCALE GENOMIC DNA]</scope>
</reference>
<evidence type="ECO:0000256" key="3">
    <source>
        <dbReference type="ARBA" id="ARBA00023125"/>
    </source>
</evidence>
<evidence type="ECO:0000256" key="7">
    <source>
        <dbReference type="SAM" id="MobiDB-lite"/>
    </source>
</evidence>
<keyword evidence="4 6" id="KW-0804">Transcription</keyword>
<reference evidence="8" key="2">
    <citation type="submission" date="2025-08" db="UniProtKB">
        <authorList>
            <consortium name="Ensembl"/>
        </authorList>
    </citation>
    <scope>IDENTIFICATION</scope>
</reference>
<comment type="similarity">
    <text evidence="6">Belongs to the NFYA/HAP2 subunit family.</text>
</comment>
<dbReference type="InterPro" id="IPR001289">
    <property type="entry name" value="NFYA"/>
</dbReference>
<dbReference type="SMART" id="SM00521">
    <property type="entry name" value="CBF"/>
    <property type="match status" value="1"/>
</dbReference>
<comment type="subcellular location">
    <subcellularLocation>
        <location evidence="1 6">Nucleus</location>
    </subcellularLocation>
</comment>
<reference evidence="8" key="3">
    <citation type="submission" date="2025-09" db="UniProtKB">
        <authorList>
            <consortium name="Ensembl"/>
        </authorList>
    </citation>
    <scope>IDENTIFICATION</scope>
</reference>
<proteinExistence type="inferred from homology"/>
<dbReference type="AlphaFoldDB" id="A0A7N5JMW4"/>
<dbReference type="InParanoid" id="A0A7N5JMW4"/>
<dbReference type="Gene3D" id="6.10.250.2430">
    <property type="match status" value="1"/>
</dbReference>
<feature type="region of interest" description="Disordered" evidence="7">
    <location>
        <begin position="58"/>
        <end position="79"/>
    </location>
</feature>
<dbReference type="PANTHER" id="PTHR12632">
    <property type="entry name" value="TRANSCRIPTION FACTOR NF-Y ALPHA-RELATED"/>
    <property type="match status" value="1"/>
</dbReference>
<name>A0A7N5JMW4_AILME</name>
<evidence type="ECO:0000313" key="9">
    <source>
        <dbReference type="Proteomes" id="UP000008912"/>
    </source>
</evidence>
<dbReference type="GeneTree" id="ENSGT00390000015714"/>
<evidence type="ECO:0000256" key="1">
    <source>
        <dbReference type="ARBA" id="ARBA00004123"/>
    </source>
</evidence>